<dbReference type="SUPFAM" id="SSF46689">
    <property type="entry name" value="Homeodomain-like"/>
    <property type="match status" value="1"/>
</dbReference>
<dbReference type="AlphaFoldDB" id="A0A1I2TUX3"/>
<sequence length="175" mass="20016">MRDLAERVGIKGSSIYNHYSGKKAIMDDICETFARTLDVSRPPLPQIDQMLDQMNAVELFQSLITAYGKKIDRTWTQMARIIFSEHYYNETAGAVFKKELIQGNVAYYVTVLTLMEQKGKIKGCEKEFIATLFNNEQLMLSMQYAHCTTAEERAELAAVMMASADYLFRGLEIRD</sequence>
<protein>
    <submittedName>
        <fullName evidence="1">Transcriptional regulator, TetR family</fullName>
    </submittedName>
</protein>
<dbReference type="Proteomes" id="UP000198752">
    <property type="component" value="Unassembled WGS sequence"/>
</dbReference>
<dbReference type="Gene3D" id="1.10.357.10">
    <property type="entry name" value="Tetracycline Repressor, domain 2"/>
    <property type="match status" value="1"/>
</dbReference>
<name>A0A1I2TUX3_9BACL</name>
<keyword evidence="2" id="KW-1185">Reference proteome</keyword>
<gene>
    <name evidence="1" type="ORF">SAMN02982927_02428</name>
</gene>
<evidence type="ECO:0000313" key="1">
    <source>
        <dbReference type="EMBL" id="SFG68029.1"/>
    </source>
</evidence>
<reference evidence="2" key="1">
    <citation type="submission" date="2016-10" db="EMBL/GenBank/DDBJ databases">
        <authorList>
            <person name="Varghese N."/>
            <person name="Submissions S."/>
        </authorList>
    </citation>
    <scope>NUCLEOTIDE SEQUENCE [LARGE SCALE GENOMIC DNA]</scope>
    <source>
        <strain evidence="2">ATCC 700379</strain>
    </source>
</reference>
<proteinExistence type="predicted"/>
<evidence type="ECO:0000313" key="2">
    <source>
        <dbReference type="Proteomes" id="UP000198752"/>
    </source>
</evidence>
<dbReference type="STRING" id="269670.SAMN02982927_02428"/>
<dbReference type="EMBL" id="FOOY01000017">
    <property type="protein sequence ID" value="SFG68029.1"/>
    <property type="molecule type" value="Genomic_DNA"/>
</dbReference>
<accession>A0A1I2TUX3</accession>
<dbReference type="InterPro" id="IPR009057">
    <property type="entry name" value="Homeodomain-like_sf"/>
</dbReference>
<organism evidence="1 2">
    <name type="scientific">Sporolactobacillus nakayamae</name>
    <dbReference type="NCBI Taxonomy" id="269670"/>
    <lineage>
        <taxon>Bacteria</taxon>
        <taxon>Bacillati</taxon>
        <taxon>Bacillota</taxon>
        <taxon>Bacilli</taxon>
        <taxon>Bacillales</taxon>
        <taxon>Sporolactobacillaceae</taxon>
        <taxon>Sporolactobacillus</taxon>
    </lineage>
</organism>